<dbReference type="CDD" id="cd00093">
    <property type="entry name" value="HTH_XRE"/>
    <property type="match status" value="1"/>
</dbReference>
<evidence type="ECO:0000313" key="2">
    <source>
        <dbReference type="EMBL" id="QSE76483.1"/>
    </source>
</evidence>
<dbReference type="SUPFAM" id="SSF47413">
    <property type="entry name" value="lambda repressor-like DNA-binding domains"/>
    <property type="match status" value="1"/>
</dbReference>
<dbReference type="Gene3D" id="1.10.260.40">
    <property type="entry name" value="lambda repressor-like DNA-binding domains"/>
    <property type="match status" value="1"/>
</dbReference>
<dbReference type="PROSITE" id="PS50943">
    <property type="entry name" value="HTH_CROC1"/>
    <property type="match status" value="1"/>
</dbReference>
<dbReference type="RefSeq" id="WP_205871854.1">
    <property type="nucleotide sequence ID" value="NZ_CP070872.1"/>
</dbReference>
<dbReference type="AlphaFoldDB" id="A0AA45QR07"/>
<reference evidence="2 3" key="1">
    <citation type="submission" date="2021-02" db="EMBL/GenBank/DDBJ databases">
        <title>Complete genome sequence of Lactococcus lactis strain K_LL004.</title>
        <authorList>
            <person name="Kim H.B."/>
        </authorList>
    </citation>
    <scope>NUCLEOTIDE SEQUENCE [LARGE SCALE GENOMIC DNA]</scope>
    <source>
        <strain evidence="2 3">K_LL004</strain>
    </source>
</reference>
<gene>
    <name evidence="2" type="ORF">JW886_08465</name>
</gene>
<evidence type="ECO:0000313" key="3">
    <source>
        <dbReference type="Proteomes" id="UP000663608"/>
    </source>
</evidence>
<dbReference type="Pfam" id="PF01381">
    <property type="entry name" value="HTH_3"/>
    <property type="match status" value="1"/>
</dbReference>
<name>A0AA45QR07_9LACT</name>
<sequence>MLFYDRLKNLVIDAQKSFNQVERELGYPRNALANYRLGKEPSAKRLAEIADYFGVTTEYLMGKGEDYNLKKAELLFDYLSTEKKQVLLDYVQQRIDDLKRQEKNYTPLKVQQYVYCGNQTWTLRTSDAALDVLSEQLPEDYDIVFELLKKEHEHSNSFAQGKLVFIKYTTSIPKETIYSFVVENHQVAKVLTKDEGGYTLKEYDLTEEEFYGKVVKITDH</sequence>
<dbReference type="InterPro" id="IPR001387">
    <property type="entry name" value="Cro/C1-type_HTH"/>
</dbReference>
<protein>
    <submittedName>
        <fullName evidence="2">Helix-turn-helix transcriptional regulator</fullName>
    </submittedName>
</protein>
<dbReference type="KEGG" id="lti:JW886_08465"/>
<proteinExistence type="predicted"/>
<dbReference type="EMBL" id="CP070872">
    <property type="protein sequence ID" value="QSE76483.1"/>
    <property type="molecule type" value="Genomic_DNA"/>
</dbReference>
<dbReference type="InterPro" id="IPR010982">
    <property type="entry name" value="Lambda_DNA-bd_dom_sf"/>
</dbReference>
<evidence type="ECO:0000259" key="1">
    <source>
        <dbReference type="PROSITE" id="PS50943"/>
    </source>
</evidence>
<dbReference type="Proteomes" id="UP000663608">
    <property type="component" value="Chromosome"/>
</dbReference>
<accession>A0AA45QR07</accession>
<dbReference type="GO" id="GO:0003677">
    <property type="term" value="F:DNA binding"/>
    <property type="evidence" value="ECO:0007669"/>
    <property type="project" value="InterPro"/>
</dbReference>
<feature type="domain" description="HTH cro/C1-type" evidence="1">
    <location>
        <begin position="7"/>
        <end position="60"/>
    </location>
</feature>
<keyword evidence="3" id="KW-1185">Reference proteome</keyword>
<organism evidence="2 3">
    <name type="scientific">Lactococcus taiwanensis</name>
    <dbReference type="NCBI Taxonomy" id="1151742"/>
    <lineage>
        <taxon>Bacteria</taxon>
        <taxon>Bacillati</taxon>
        <taxon>Bacillota</taxon>
        <taxon>Bacilli</taxon>
        <taxon>Lactobacillales</taxon>
        <taxon>Streptococcaceae</taxon>
        <taxon>Lactococcus</taxon>
    </lineage>
</organism>